<gene>
    <name evidence="3" type="ORF">FPE_LOCUS34528</name>
</gene>
<reference evidence="3" key="1">
    <citation type="submission" date="2023-05" db="EMBL/GenBank/DDBJ databases">
        <authorList>
            <person name="Huff M."/>
        </authorList>
    </citation>
    <scope>NUCLEOTIDE SEQUENCE</scope>
</reference>
<proteinExistence type="predicted"/>
<evidence type="ECO:0000313" key="3">
    <source>
        <dbReference type="EMBL" id="CAI9787098.1"/>
    </source>
</evidence>
<keyword evidence="4" id="KW-1185">Reference proteome</keyword>
<organism evidence="3 4">
    <name type="scientific">Fraxinus pennsylvanica</name>
    <dbReference type="NCBI Taxonomy" id="56036"/>
    <lineage>
        <taxon>Eukaryota</taxon>
        <taxon>Viridiplantae</taxon>
        <taxon>Streptophyta</taxon>
        <taxon>Embryophyta</taxon>
        <taxon>Tracheophyta</taxon>
        <taxon>Spermatophyta</taxon>
        <taxon>Magnoliopsida</taxon>
        <taxon>eudicotyledons</taxon>
        <taxon>Gunneridae</taxon>
        <taxon>Pentapetalae</taxon>
        <taxon>asterids</taxon>
        <taxon>lamiids</taxon>
        <taxon>Lamiales</taxon>
        <taxon>Oleaceae</taxon>
        <taxon>Oleeae</taxon>
        <taxon>Fraxinus</taxon>
    </lineage>
</organism>
<feature type="region of interest" description="Disordered" evidence="1">
    <location>
        <begin position="310"/>
        <end position="352"/>
    </location>
</feature>
<protein>
    <recommendedName>
        <fullName evidence="2">DUF7815 domain-containing protein</fullName>
    </recommendedName>
</protein>
<feature type="compositionally biased region" description="Polar residues" evidence="1">
    <location>
        <begin position="178"/>
        <end position="194"/>
    </location>
</feature>
<evidence type="ECO:0000256" key="1">
    <source>
        <dbReference type="SAM" id="MobiDB-lite"/>
    </source>
</evidence>
<evidence type="ECO:0000313" key="4">
    <source>
        <dbReference type="Proteomes" id="UP000834106"/>
    </source>
</evidence>
<sequence>MHTHPEAGESKASFETGIILQKHRITQTMPDVPHDLIRRIQISTRNAAGLSGYDPRDPTLPALPSLSATIASLEPSPPYLRCSHCKGRLLRGLQSFICVYCGNPHQTDVAPDPICFNSTIGYQWLLQYLQLDGSELIGPLIEKSESNRAQGSSKGESPLSDSLNYRIAWQPESHKQDTSVSDKQPEQSKQSLNLTGADLDNFFSEPKRDVSDRSFEQPVTINQVKTSQLEVEDPDNLNLFQNVQPSDPAVNVDAFSGWEAEFQPTASENKHGGSNTSDLFVSSSVDSAEKFQDAKSFYALGSKDDISAHMESMLGPGSNLNDGKSKDNSADSPAFGDWNSNDLRNNVSSNESQLAEGFDSTFGAKDDNILENSNYSSTNVDMFQDDKWKTNQMDEPENIIVSRDDDDSFEEWDDFTGSNSIQDPSKNALTQTDNQVLASLGKPSEINLFSSNNKFEEMSFGSFLQPDLFSGSPSNPKENTILQEVPASERLVDTSRLSEDAANDEEIFAVHLSSSKSVVLYSGKVRNDVKEELSAIILALCQSSRT</sequence>
<dbReference type="Pfam" id="PF25122">
    <property type="entry name" value="DUF7815"/>
    <property type="match status" value="1"/>
</dbReference>
<feature type="region of interest" description="Disordered" evidence="1">
    <location>
        <begin position="173"/>
        <end position="214"/>
    </location>
</feature>
<accession>A0AAD2AG63</accession>
<dbReference type="Proteomes" id="UP000834106">
    <property type="component" value="Chromosome 23"/>
</dbReference>
<feature type="compositionally biased region" description="Basic and acidic residues" evidence="1">
    <location>
        <begin position="205"/>
        <end position="214"/>
    </location>
</feature>
<dbReference type="EMBL" id="OU503058">
    <property type="protein sequence ID" value="CAI9787098.1"/>
    <property type="molecule type" value="Genomic_DNA"/>
</dbReference>
<dbReference type="PANTHER" id="PTHR36308:SF1">
    <property type="entry name" value="DENTIN SIALOPHOSPHOPROTEIN-RELATED"/>
    <property type="match status" value="1"/>
</dbReference>
<dbReference type="PANTHER" id="PTHR36308">
    <property type="entry name" value="DENTIN SIALOPHOSPHOPROTEIN-RELATED"/>
    <property type="match status" value="1"/>
</dbReference>
<dbReference type="AlphaFoldDB" id="A0AAD2AG63"/>
<dbReference type="InterPro" id="IPR056717">
    <property type="entry name" value="DUF7815"/>
</dbReference>
<name>A0AAD2AG63_9LAMI</name>
<feature type="compositionally biased region" description="Polar residues" evidence="1">
    <location>
        <begin position="338"/>
        <end position="352"/>
    </location>
</feature>
<evidence type="ECO:0000259" key="2">
    <source>
        <dbReference type="Pfam" id="PF25122"/>
    </source>
</evidence>
<feature type="domain" description="DUF7815" evidence="2">
    <location>
        <begin position="78"/>
        <end position="103"/>
    </location>
</feature>